<proteinExistence type="predicted"/>
<dbReference type="Pfam" id="PF01344">
    <property type="entry name" value="Kelch_1"/>
    <property type="match status" value="1"/>
</dbReference>
<protein>
    <recommendedName>
        <fullName evidence="3">BTB domain-containing protein</fullName>
    </recommendedName>
</protein>
<dbReference type="Gene3D" id="2.120.10.80">
    <property type="entry name" value="Kelch-type beta propeller"/>
    <property type="match status" value="1"/>
</dbReference>
<sequence length="638" mass="72248">MTTVADLKLRNNQVYIENVPLIQLKFHVQLRAQVHHTKTMGRVNKAKVADDDQQVSFEATDHGDSVLAGLKYLREKQQLFDVTFIVEGQKFQAHRVVLASCSDYFRAMFTDGLVECQKDIISLNGVTAKGMKNLIDFAYSSKLFLDFDNVEDILLSANHVQMLPVLQACSDFLKQHLSIENCIDMLRLTDLLCIRKLKSDVLKFICSNWTSVSVTQEFCNKLTSSQLISILNSNLPMNCSETDVLESVVSWIMFDVHSRDQYFLPLIKLIQLENILRSSLSAMPNKTEFDGLLDAHPVFRKYFYNSCHDFQPYLVDSGLINNRGFSKALVCVGGFSPNGGMTNDLRFFSHETHTWKTLASIPHIKQCNFGLTVLNNEVFIIGGCFNDQIQEVVHQYGFKYNPEKDSWKSIAAMSLERCRFYLGAVGGKLYAIGGDPSASMDVSLESSPCECFHPEENKWTSIASLPGNRSQHAGVVFENALYISGGLQDADEEFFTSSYRYDPDSDSWTELAPMLSPRADHTMLVYRGHIYVVGGWHENANQQRIMVADLDRYDHVTNSWETLTTIPDPRLYASYTIMDQSVHVVGGWVNGNYQRKAQTVQTVDMETLVVTTQSVGKMEVWEHISCSLYIPHCKMIDS</sequence>
<evidence type="ECO:0000256" key="2">
    <source>
        <dbReference type="ARBA" id="ARBA00022737"/>
    </source>
</evidence>
<dbReference type="AlphaFoldDB" id="A0A8W8JXL9"/>
<keyword evidence="1" id="KW-0880">Kelch repeat</keyword>
<organism evidence="4 5">
    <name type="scientific">Magallana gigas</name>
    <name type="common">Pacific oyster</name>
    <name type="synonym">Crassostrea gigas</name>
    <dbReference type="NCBI Taxonomy" id="29159"/>
    <lineage>
        <taxon>Eukaryota</taxon>
        <taxon>Metazoa</taxon>
        <taxon>Spiralia</taxon>
        <taxon>Lophotrochozoa</taxon>
        <taxon>Mollusca</taxon>
        <taxon>Bivalvia</taxon>
        <taxon>Autobranchia</taxon>
        <taxon>Pteriomorphia</taxon>
        <taxon>Ostreida</taxon>
        <taxon>Ostreoidea</taxon>
        <taxon>Ostreidae</taxon>
        <taxon>Magallana</taxon>
    </lineage>
</organism>
<dbReference type="CDD" id="cd14733">
    <property type="entry name" value="BACK"/>
    <property type="match status" value="1"/>
</dbReference>
<dbReference type="SUPFAM" id="SSF117281">
    <property type="entry name" value="Kelch motif"/>
    <property type="match status" value="1"/>
</dbReference>
<dbReference type="Gene3D" id="3.30.710.10">
    <property type="entry name" value="Potassium Channel Kv1.1, Chain A"/>
    <property type="match status" value="1"/>
</dbReference>
<dbReference type="SMART" id="SM00225">
    <property type="entry name" value="BTB"/>
    <property type="match status" value="1"/>
</dbReference>
<dbReference type="SUPFAM" id="SSF54695">
    <property type="entry name" value="POZ domain"/>
    <property type="match status" value="1"/>
</dbReference>
<keyword evidence="2" id="KW-0677">Repeat</keyword>
<dbReference type="Gene3D" id="1.25.40.420">
    <property type="match status" value="1"/>
</dbReference>
<dbReference type="InterPro" id="IPR011333">
    <property type="entry name" value="SKP1/BTB/POZ_sf"/>
</dbReference>
<dbReference type="SMART" id="SM00875">
    <property type="entry name" value="BACK"/>
    <property type="match status" value="1"/>
</dbReference>
<dbReference type="SMART" id="SM00612">
    <property type="entry name" value="Kelch"/>
    <property type="match status" value="5"/>
</dbReference>
<evidence type="ECO:0000313" key="4">
    <source>
        <dbReference type="EnsemblMetazoa" id="G21469.4:cds"/>
    </source>
</evidence>
<feature type="domain" description="BTB" evidence="3">
    <location>
        <begin position="80"/>
        <end position="147"/>
    </location>
</feature>
<evidence type="ECO:0000313" key="5">
    <source>
        <dbReference type="Proteomes" id="UP000005408"/>
    </source>
</evidence>
<dbReference type="PANTHER" id="PTHR45632:SF3">
    <property type="entry name" value="KELCH-LIKE PROTEIN 32"/>
    <property type="match status" value="1"/>
</dbReference>
<dbReference type="Pfam" id="PF24681">
    <property type="entry name" value="Kelch_KLHDC2_KLHL20_DRC7"/>
    <property type="match status" value="1"/>
</dbReference>
<dbReference type="InterPro" id="IPR030588">
    <property type="entry name" value="BTB_POZ_KLHL26"/>
</dbReference>
<dbReference type="InterPro" id="IPR006652">
    <property type="entry name" value="Kelch_1"/>
</dbReference>
<dbReference type="CDD" id="cd18255">
    <property type="entry name" value="BTB_POZ_KLHL26"/>
    <property type="match status" value="1"/>
</dbReference>
<dbReference type="EnsemblMetazoa" id="G21469.4">
    <property type="protein sequence ID" value="G21469.4:cds"/>
    <property type="gene ID" value="G21469"/>
</dbReference>
<evidence type="ECO:0000256" key="1">
    <source>
        <dbReference type="ARBA" id="ARBA00022441"/>
    </source>
</evidence>
<dbReference type="InterPro" id="IPR015915">
    <property type="entry name" value="Kelch-typ_b-propeller"/>
</dbReference>
<accession>A0A8W8JXL9</accession>
<reference evidence="4" key="1">
    <citation type="submission" date="2022-08" db="UniProtKB">
        <authorList>
            <consortium name="EnsemblMetazoa"/>
        </authorList>
    </citation>
    <scope>IDENTIFICATION</scope>
    <source>
        <strain evidence="4">05x7-T-G4-1.051#20</strain>
    </source>
</reference>
<keyword evidence="5" id="KW-1185">Reference proteome</keyword>
<dbReference type="InterPro" id="IPR000210">
    <property type="entry name" value="BTB/POZ_dom"/>
</dbReference>
<name>A0A8W8JXL9_MAGGI</name>
<evidence type="ECO:0000259" key="3">
    <source>
        <dbReference type="PROSITE" id="PS50097"/>
    </source>
</evidence>
<dbReference type="InterPro" id="IPR017096">
    <property type="entry name" value="BTB-kelch_protein"/>
</dbReference>
<dbReference type="Pfam" id="PF00651">
    <property type="entry name" value="BTB"/>
    <property type="match status" value="1"/>
</dbReference>
<dbReference type="PROSITE" id="PS50097">
    <property type="entry name" value="BTB"/>
    <property type="match status" value="1"/>
</dbReference>
<dbReference type="InterPro" id="IPR011705">
    <property type="entry name" value="BACK"/>
</dbReference>
<dbReference type="PIRSF" id="PIRSF037037">
    <property type="entry name" value="Kelch-like_protein_gigaxonin"/>
    <property type="match status" value="1"/>
</dbReference>
<dbReference type="PANTHER" id="PTHR45632">
    <property type="entry name" value="LD33804P"/>
    <property type="match status" value="1"/>
</dbReference>
<dbReference type="Proteomes" id="UP000005408">
    <property type="component" value="Unassembled WGS sequence"/>
</dbReference>
<dbReference type="Pfam" id="PF07707">
    <property type="entry name" value="BACK"/>
    <property type="match status" value="1"/>
</dbReference>